<keyword evidence="5 10" id="KW-0808">Transferase</keyword>
<dbReference type="Proteomes" id="UP000265509">
    <property type="component" value="Unassembled WGS sequence"/>
</dbReference>
<dbReference type="GO" id="GO:0009234">
    <property type="term" value="P:menaquinone biosynthetic process"/>
    <property type="evidence" value="ECO:0007669"/>
    <property type="project" value="UniProtKB-UniPathway"/>
</dbReference>
<comment type="caution">
    <text evidence="10">The sequence shown here is derived from an EMBL/GenBank/DDBJ whole genome shotgun (WGS) entry which is preliminary data.</text>
</comment>
<keyword evidence="4" id="KW-1003">Cell membrane</keyword>
<evidence type="ECO:0000256" key="7">
    <source>
        <dbReference type="ARBA" id="ARBA00022989"/>
    </source>
</evidence>
<feature type="transmembrane region" description="Helical" evidence="9">
    <location>
        <begin position="130"/>
        <end position="148"/>
    </location>
</feature>
<evidence type="ECO:0000256" key="3">
    <source>
        <dbReference type="ARBA" id="ARBA00022428"/>
    </source>
</evidence>
<evidence type="ECO:0000256" key="9">
    <source>
        <dbReference type="SAM" id="Phobius"/>
    </source>
</evidence>
<sequence length="289" mass="32111">MTFTAAALGGLMAWRAGLFQWDLWLATVIGLMFAHATNNLLNDYTDSRRGIDKDNYYRNQYGVHVLEDGLMNEGEFWRYLGVTAGIAMALGGWLIYQRSGLTLDLMLAGAFFVLFYTWPLKYYGMGEPAVLLVWGPLMVGGSYYVLAGQWSWDVTWLSLVFALGPTTVLFGKHTDKLEADRGKGVNTLPVILGEKLSRHSVLVMITAQYLLCLALVAGGSFGWPLLIVLANVPRLPALLRVYRQAKPAAAPGDYPPGIWPLWFSAFAFRHTRQFTSLFLLGLIADTLMA</sequence>
<evidence type="ECO:0000256" key="4">
    <source>
        <dbReference type="ARBA" id="ARBA00022475"/>
    </source>
</evidence>
<keyword evidence="6 9" id="KW-0812">Transmembrane</keyword>
<dbReference type="PANTHER" id="PTHR13929">
    <property type="entry name" value="1,4-DIHYDROXY-2-NAPHTHOATE OCTAPRENYLTRANSFERASE"/>
    <property type="match status" value="1"/>
</dbReference>
<evidence type="ECO:0000256" key="8">
    <source>
        <dbReference type="ARBA" id="ARBA00023136"/>
    </source>
</evidence>
<accession>A0A3L7DXU3</accession>
<dbReference type="PIRSF" id="PIRSF005355">
    <property type="entry name" value="UBIAD1"/>
    <property type="match status" value="1"/>
</dbReference>
<evidence type="ECO:0000313" key="10">
    <source>
        <dbReference type="EMBL" id="RLQ21340.1"/>
    </source>
</evidence>
<dbReference type="GO" id="GO:0016020">
    <property type="term" value="C:membrane"/>
    <property type="evidence" value="ECO:0007669"/>
    <property type="project" value="UniProtKB-SubCell"/>
</dbReference>
<gene>
    <name evidence="10" type="ORF">DWB85_13465</name>
</gene>
<dbReference type="UniPathway" id="UPA00079"/>
<keyword evidence="8 9" id="KW-0472">Membrane</keyword>
<organism evidence="10 11">
    <name type="scientific">Seongchinamella sediminis</name>
    <dbReference type="NCBI Taxonomy" id="2283635"/>
    <lineage>
        <taxon>Bacteria</taxon>
        <taxon>Pseudomonadati</taxon>
        <taxon>Pseudomonadota</taxon>
        <taxon>Gammaproteobacteria</taxon>
        <taxon>Cellvibrionales</taxon>
        <taxon>Halieaceae</taxon>
        <taxon>Seongchinamella</taxon>
    </lineage>
</organism>
<keyword evidence="7 9" id="KW-1133">Transmembrane helix</keyword>
<feature type="transmembrane region" description="Helical" evidence="9">
    <location>
        <begin position="201"/>
        <end position="226"/>
    </location>
</feature>
<evidence type="ECO:0000256" key="6">
    <source>
        <dbReference type="ARBA" id="ARBA00022692"/>
    </source>
</evidence>
<proteinExistence type="predicted"/>
<comment type="pathway">
    <text evidence="2">Quinol/quinone metabolism; menaquinone biosynthesis.</text>
</comment>
<evidence type="ECO:0000256" key="2">
    <source>
        <dbReference type="ARBA" id="ARBA00004863"/>
    </source>
</evidence>
<dbReference type="InterPro" id="IPR026046">
    <property type="entry name" value="UBIAD1"/>
</dbReference>
<dbReference type="EMBL" id="QRAN01000014">
    <property type="protein sequence ID" value="RLQ21340.1"/>
    <property type="molecule type" value="Genomic_DNA"/>
</dbReference>
<evidence type="ECO:0000313" key="11">
    <source>
        <dbReference type="Proteomes" id="UP000265509"/>
    </source>
</evidence>
<evidence type="ECO:0000256" key="1">
    <source>
        <dbReference type="ARBA" id="ARBA00004141"/>
    </source>
</evidence>
<comment type="subcellular location">
    <subcellularLocation>
        <location evidence="1">Membrane</location>
        <topology evidence="1">Multi-pass membrane protein</topology>
    </subcellularLocation>
</comment>
<dbReference type="AlphaFoldDB" id="A0A3L7DXU3"/>
<feature type="transmembrane region" description="Helical" evidence="9">
    <location>
        <begin position="76"/>
        <end position="95"/>
    </location>
</feature>
<dbReference type="Pfam" id="PF01040">
    <property type="entry name" value="UbiA"/>
    <property type="match status" value="1"/>
</dbReference>
<dbReference type="InterPro" id="IPR000537">
    <property type="entry name" value="UbiA_prenyltransferase"/>
</dbReference>
<name>A0A3L7DXU3_9GAMM</name>
<feature type="transmembrane region" description="Helical" evidence="9">
    <location>
        <begin position="101"/>
        <end position="118"/>
    </location>
</feature>
<keyword evidence="11" id="KW-1185">Reference proteome</keyword>
<feature type="transmembrane region" description="Helical" evidence="9">
    <location>
        <begin position="23"/>
        <end position="41"/>
    </location>
</feature>
<reference evidence="10 11" key="1">
    <citation type="submission" date="2018-07" db="EMBL/GenBank/DDBJ databases">
        <title>Halioglobus sp. genome submission.</title>
        <authorList>
            <person name="Ye M.-Q."/>
            <person name="Du Z.-J."/>
        </authorList>
    </citation>
    <scope>NUCLEOTIDE SEQUENCE [LARGE SCALE GENOMIC DNA]</scope>
    <source>
        <strain evidence="10 11">U0301</strain>
    </source>
</reference>
<protein>
    <submittedName>
        <fullName evidence="10">Prenyltransferase</fullName>
    </submittedName>
</protein>
<dbReference type="Gene3D" id="1.10.357.140">
    <property type="entry name" value="UbiA prenyltransferase"/>
    <property type="match status" value="1"/>
</dbReference>
<dbReference type="PANTHER" id="PTHR13929:SF0">
    <property type="entry name" value="UBIA PRENYLTRANSFERASE DOMAIN-CONTAINING PROTEIN 1"/>
    <property type="match status" value="1"/>
</dbReference>
<dbReference type="CDD" id="cd13962">
    <property type="entry name" value="PT_UbiA_UBIAD1"/>
    <property type="match status" value="1"/>
</dbReference>
<dbReference type="OrthoDB" id="3344514at2"/>
<feature type="transmembrane region" description="Helical" evidence="9">
    <location>
        <begin position="154"/>
        <end position="171"/>
    </location>
</feature>
<dbReference type="GO" id="GO:0004659">
    <property type="term" value="F:prenyltransferase activity"/>
    <property type="evidence" value="ECO:0007669"/>
    <property type="project" value="InterPro"/>
</dbReference>
<dbReference type="InterPro" id="IPR044878">
    <property type="entry name" value="UbiA_sf"/>
</dbReference>
<keyword evidence="3" id="KW-0474">Menaquinone biosynthesis</keyword>
<evidence type="ECO:0000256" key="5">
    <source>
        <dbReference type="ARBA" id="ARBA00022679"/>
    </source>
</evidence>
<dbReference type="GO" id="GO:0042371">
    <property type="term" value="P:vitamin K biosynthetic process"/>
    <property type="evidence" value="ECO:0007669"/>
    <property type="project" value="TreeGrafter"/>
</dbReference>